<name>A0A9N9EA98_FUNMO</name>
<proteinExistence type="predicted"/>
<protein>
    <submittedName>
        <fullName evidence="1">13067_t:CDS:1</fullName>
    </submittedName>
</protein>
<gene>
    <name evidence="1" type="ORF">FMOSSE_LOCUS12211</name>
</gene>
<evidence type="ECO:0000313" key="2">
    <source>
        <dbReference type="Proteomes" id="UP000789375"/>
    </source>
</evidence>
<reference evidence="1" key="1">
    <citation type="submission" date="2021-06" db="EMBL/GenBank/DDBJ databases">
        <authorList>
            <person name="Kallberg Y."/>
            <person name="Tangrot J."/>
            <person name="Rosling A."/>
        </authorList>
    </citation>
    <scope>NUCLEOTIDE SEQUENCE</scope>
    <source>
        <strain evidence="1">87-6 pot B 2015</strain>
    </source>
</reference>
<keyword evidence="2" id="KW-1185">Reference proteome</keyword>
<sequence length="135" mass="15530">MNIIALMLATEAYCCVWEEDAQHKFITFIPPNIPNKPSYYYYSGCVTFNDMEQFRADLRNGILTYQTLDHTGLILAPIMLGNSSTSKYFKYIKLYAMLTGKDLDDVDIKVKFISGLSSDNKKRTEEFGFKKPLKI</sequence>
<comment type="caution">
    <text evidence="1">The sequence shown here is derived from an EMBL/GenBank/DDBJ whole genome shotgun (WGS) entry which is preliminary data.</text>
</comment>
<dbReference type="AlphaFoldDB" id="A0A9N9EA98"/>
<accession>A0A9N9EA98</accession>
<dbReference type="Proteomes" id="UP000789375">
    <property type="component" value="Unassembled WGS sequence"/>
</dbReference>
<organism evidence="1 2">
    <name type="scientific">Funneliformis mosseae</name>
    <name type="common">Endomycorrhizal fungus</name>
    <name type="synonym">Glomus mosseae</name>
    <dbReference type="NCBI Taxonomy" id="27381"/>
    <lineage>
        <taxon>Eukaryota</taxon>
        <taxon>Fungi</taxon>
        <taxon>Fungi incertae sedis</taxon>
        <taxon>Mucoromycota</taxon>
        <taxon>Glomeromycotina</taxon>
        <taxon>Glomeromycetes</taxon>
        <taxon>Glomerales</taxon>
        <taxon>Glomeraceae</taxon>
        <taxon>Funneliformis</taxon>
    </lineage>
</organism>
<evidence type="ECO:0000313" key="1">
    <source>
        <dbReference type="EMBL" id="CAG8666830.1"/>
    </source>
</evidence>
<dbReference type="EMBL" id="CAJVPP010005554">
    <property type="protein sequence ID" value="CAG8666830.1"/>
    <property type="molecule type" value="Genomic_DNA"/>
</dbReference>